<dbReference type="Pfam" id="PF00884">
    <property type="entry name" value="Sulfatase"/>
    <property type="match status" value="1"/>
</dbReference>
<proteinExistence type="predicted"/>
<evidence type="ECO:0000259" key="1">
    <source>
        <dbReference type="Pfam" id="PF00884"/>
    </source>
</evidence>
<reference evidence="2" key="1">
    <citation type="submission" date="2021-06" db="EMBL/GenBank/DDBJ databases">
        <title>Halomicroarcula sp. F24A a new haloarchaeum isolated from saline soil.</title>
        <authorList>
            <person name="Duran-Viseras A."/>
            <person name="Sanchez-Porro C."/>
            <person name="Ventosa A."/>
        </authorList>
    </citation>
    <scope>NUCLEOTIDE SEQUENCE</scope>
    <source>
        <strain evidence="2">F24A</strain>
    </source>
</reference>
<dbReference type="PANTHER" id="PTHR43751:SF3">
    <property type="entry name" value="SULFATASE N-TERMINAL DOMAIN-CONTAINING PROTEIN"/>
    <property type="match status" value="1"/>
</dbReference>
<dbReference type="RefSeq" id="WP_220587255.1">
    <property type="nucleotide sequence ID" value="NZ_RKLQ01000001.1"/>
</dbReference>
<dbReference type="PANTHER" id="PTHR43751">
    <property type="entry name" value="SULFATASE"/>
    <property type="match status" value="1"/>
</dbReference>
<dbReference type="AlphaFoldDB" id="A0A8J7YBT7"/>
<comment type="caution">
    <text evidence="2">The sequence shown here is derived from an EMBL/GenBank/DDBJ whole genome shotgun (WGS) entry which is preliminary data.</text>
</comment>
<dbReference type="GO" id="GO:0016787">
    <property type="term" value="F:hydrolase activity"/>
    <property type="evidence" value="ECO:0007669"/>
    <property type="project" value="UniProtKB-KW"/>
</dbReference>
<dbReference type="Gene3D" id="3.40.720.10">
    <property type="entry name" value="Alkaline Phosphatase, subunit A"/>
    <property type="match status" value="1"/>
</dbReference>
<dbReference type="InterPro" id="IPR052701">
    <property type="entry name" value="GAG_Ulvan_Degrading_Sulfatases"/>
</dbReference>
<dbReference type="Proteomes" id="UP000783863">
    <property type="component" value="Unassembled WGS sequence"/>
</dbReference>
<feature type="domain" description="Sulfatase N-terminal" evidence="1">
    <location>
        <begin position="4"/>
        <end position="353"/>
    </location>
</feature>
<organism evidence="2 3">
    <name type="scientific">Haloarcula salinisoli</name>
    <dbReference type="NCBI Taxonomy" id="2487746"/>
    <lineage>
        <taxon>Archaea</taxon>
        <taxon>Methanobacteriati</taxon>
        <taxon>Methanobacteriota</taxon>
        <taxon>Stenosarchaea group</taxon>
        <taxon>Halobacteria</taxon>
        <taxon>Halobacteriales</taxon>
        <taxon>Haloarculaceae</taxon>
        <taxon>Haloarcula</taxon>
    </lineage>
</organism>
<dbReference type="CDD" id="cd16148">
    <property type="entry name" value="sulfatase_like"/>
    <property type="match status" value="1"/>
</dbReference>
<accession>A0A8J7YBT7</accession>
<gene>
    <name evidence="2" type="ORF">EGD98_05035</name>
</gene>
<dbReference type="EMBL" id="RKLQ01000001">
    <property type="protein sequence ID" value="MBX0303035.1"/>
    <property type="molecule type" value="Genomic_DNA"/>
</dbReference>
<name>A0A8J7YBT7_9EURY</name>
<dbReference type="InterPro" id="IPR017850">
    <property type="entry name" value="Alkaline_phosphatase_core_sf"/>
</dbReference>
<dbReference type="SUPFAM" id="SSF53649">
    <property type="entry name" value="Alkaline phosphatase-like"/>
    <property type="match status" value="1"/>
</dbReference>
<sequence>MSRPHVFLITADGLRYDRLSHSGNDVETTPTLDKLANSGAVCHNTIATGTGTRTSFPGILTSSYPLMYGGFSQMTRHRLPISELFQERGYVTLGVNTNAQLHTRFGWDRGYDVYYDSEQTTVNNPVGAFTQPDDDTDDEQSFIDANLEELKSEVYERLDHDGALFRTLETAYRQIEGRTPPYDRAVETVDRTLSFIDQAPDDEPLFVWIHFMETHSPYFPPGDYRTKYLSERVSDGRIWRLNDRLHTEPDSLTEAEVSIISQLYNGSLRYLDDQIGRLFDGLRERDLWDDSAVAFSADHGEQFREHGELTHCAKPYEEGVHVPLLFRIPDEHLTDIDGVTSTIDIAPTLLDIAFDDPRPSEKYHGQSLVPVLGGEAEIDGDRAVFSQDASEAGRETNLAHRITGCRTADWKYITSVQDDFETLLFALQSDPGEQENVVADHPDVRDAFADRVERHYQQSAYTDYEIADAVDTGHVSERLQALGYLDE</sequence>
<evidence type="ECO:0000313" key="3">
    <source>
        <dbReference type="Proteomes" id="UP000783863"/>
    </source>
</evidence>
<protein>
    <submittedName>
        <fullName evidence="2">Sulfatase-like hydrolase/transferase</fullName>
    </submittedName>
</protein>
<dbReference type="InterPro" id="IPR000917">
    <property type="entry name" value="Sulfatase_N"/>
</dbReference>
<keyword evidence="2" id="KW-0378">Hydrolase</keyword>
<keyword evidence="3" id="KW-1185">Reference proteome</keyword>
<evidence type="ECO:0000313" key="2">
    <source>
        <dbReference type="EMBL" id="MBX0303035.1"/>
    </source>
</evidence>